<gene>
    <name evidence="1" type="ORF">H8744_12205</name>
</gene>
<dbReference type="AlphaFoldDB" id="A0A926F8V1"/>
<accession>A0A926F8V1</accession>
<name>A0A926F8V1_9BACT</name>
<dbReference type="RefSeq" id="WP_262435100.1">
    <property type="nucleotide sequence ID" value="NZ_JACRTF010000001.1"/>
</dbReference>
<protein>
    <submittedName>
        <fullName evidence="1">Nucleotidyl transferase AbiEii/AbiGii toxin family protein</fullName>
    </submittedName>
</protein>
<dbReference type="InterPro" id="IPR014942">
    <property type="entry name" value="AbiEii"/>
</dbReference>
<proteinExistence type="predicted"/>
<keyword evidence="1" id="KW-0808">Transferase</keyword>
<organism evidence="1 2">
    <name type="scientific">Jilunia laotingensis</name>
    <dbReference type="NCBI Taxonomy" id="2763675"/>
    <lineage>
        <taxon>Bacteria</taxon>
        <taxon>Pseudomonadati</taxon>
        <taxon>Bacteroidota</taxon>
        <taxon>Bacteroidia</taxon>
        <taxon>Bacteroidales</taxon>
        <taxon>Bacteroidaceae</taxon>
        <taxon>Jilunia</taxon>
    </lineage>
</organism>
<keyword evidence="2" id="KW-1185">Reference proteome</keyword>
<comment type="caution">
    <text evidence="1">The sequence shown here is derived from an EMBL/GenBank/DDBJ whole genome shotgun (WGS) entry which is preliminary data.</text>
</comment>
<dbReference type="Proteomes" id="UP000651085">
    <property type="component" value="Unassembled WGS sequence"/>
</dbReference>
<dbReference type="Pfam" id="PF08843">
    <property type="entry name" value="AbiEii"/>
    <property type="match status" value="1"/>
</dbReference>
<sequence>MIPEIAITQWRNIVPWTDAKQVEQDLIICRALVAIFSDDYLAGRLAFRGGTALHKLYLSPQPRYSEDIDLVQIKAEPIKPTIDRLRDVLSFLGEPKVKQKKNNNTLIFRTESSIPPVLPIKLKVEINCREHFNMLGLEEVDFEMNNLWFSGSCRIKTYKLDELVGTKVRALYERRKGRDLYDLYKALQNPELNPDNVICCFKGYMEKEEKKPSYKLYISNMEDKMKNEEFLGDTKTLLRPDEIYDVQQAYKIVKEFIIDKLATENDIE</sequence>
<dbReference type="EMBL" id="JACRTF010000001">
    <property type="protein sequence ID" value="MBC8593994.1"/>
    <property type="molecule type" value="Genomic_DNA"/>
</dbReference>
<dbReference type="Gene3D" id="3.10.450.620">
    <property type="entry name" value="JHP933, nucleotidyltransferase-like core domain"/>
    <property type="match status" value="1"/>
</dbReference>
<dbReference type="GO" id="GO:0016740">
    <property type="term" value="F:transferase activity"/>
    <property type="evidence" value="ECO:0007669"/>
    <property type="project" value="UniProtKB-KW"/>
</dbReference>
<reference evidence="1" key="1">
    <citation type="submission" date="2020-08" db="EMBL/GenBank/DDBJ databases">
        <title>Genome public.</title>
        <authorList>
            <person name="Liu C."/>
            <person name="Sun Q."/>
        </authorList>
    </citation>
    <scope>NUCLEOTIDE SEQUENCE</scope>
    <source>
        <strain evidence="1">N12</strain>
    </source>
</reference>
<evidence type="ECO:0000313" key="2">
    <source>
        <dbReference type="Proteomes" id="UP000651085"/>
    </source>
</evidence>
<evidence type="ECO:0000313" key="1">
    <source>
        <dbReference type="EMBL" id="MBC8593994.1"/>
    </source>
</evidence>